<proteinExistence type="predicted"/>
<accession>A0AAV5TQI6</accession>
<feature type="non-terminal residue" evidence="1">
    <location>
        <position position="169"/>
    </location>
</feature>
<keyword evidence="2" id="KW-1185">Reference proteome</keyword>
<evidence type="ECO:0000313" key="1">
    <source>
        <dbReference type="EMBL" id="GMS96715.1"/>
    </source>
</evidence>
<feature type="non-terminal residue" evidence="1">
    <location>
        <position position="1"/>
    </location>
</feature>
<evidence type="ECO:0000313" key="2">
    <source>
        <dbReference type="Proteomes" id="UP001432027"/>
    </source>
</evidence>
<gene>
    <name evidence="1" type="ORF">PENTCL1PPCAC_18890</name>
</gene>
<comment type="caution">
    <text evidence="1">The sequence shown here is derived from an EMBL/GenBank/DDBJ whole genome shotgun (WGS) entry which is preliminary data.</text>
</comment>
<organism evidence="1 2">
    <name type="scientific">Pristionchus entomophagus</name>
    <dbReference type="NCBI Taxonomy" id="358040"/>
    <lineage>
        <taxon>Eukaryota</taxon>
        <taxon>Metazoa</taxon>
        <taxon>Ecdysozoa</taxon>
        <taxon>Nematoda</taxon>
        <taxon>Chromadorea</taxon>
        <taxon>Rhabditida</taxon>
        <taxon>Rhabditina</taxon>
        <taxon>Diplogasteromorpha</taxon>
        <taxon>Diplogasteroidea</taxon>
        <taxon>Neodiplogasteridae</taxon>
        <taxon>Pristionchus</taxon>
    </lineage>
</organism>
<name>A0AAV5TQI6_9BILA</name>
<dbReference type="AlphaFoldDB" id="A0AAV5TQI6"/>
<sequence length="169" mass="19688">IRRICKQIRVNELRIIVQDVDDQVMDFYEEVTAKCAFDLLHLSIWNESERISELIRQHSSKKMHIAFSAVFNLEILREIQVPGIYYFSKYQLIEPDLLRCLIKSGHTLEMVQCQEIKGKEMGLVREIAEMLRNSTTDQLVSLDVPIVKYDAEFTQSHPLGGPEEWAYNG</sequence>
<dbReference type="EMBL" id="BTSX01000004">
    <property type="protein sequence ID" value="GMS96715.1"/>
    <property type="molecule type" value="Genomic_DNA"/>
</dbReference>
<protein>
    <submittedName>
        <fullName evidence="1">Uncharacterized protein</fullName>
    </submittedName>
</protein>
<dbReference type="Proteomes" id="UP001432027">
    <property type="component" value="Unassembled WGS sequence"/>
</dbReference>
<reference evidence="1" key="1">
    <citation type="submission" date="2023-10" db="EMBL/GenBank/DDBJ databases">
        <title>Genome assembly of Pristionchus species.</title>
        <authorList>
            <person name="Yoshida K."/>
            <person name="Sommer R.J."/>
        </authorList>
    </citation>
    <scope>NUCLEOTIDE SEQUENCE</scope>
    <source>
        <strain evidence="1">RS0144</strain>
    </source>
</reference>